<dbReference type="EMBL" id="LN890655">
    <property type="protein sequence ID" value="CUS04472.2"/>
    <property type="molecule type" value="Genomic_DNA"/>
</dbReference>
<organism evidence="6 7">
    <name type="scientific">Candidatus Promineifilum breve</name>
    <dbReference type="NCBI Taxonomy" id="1806508"/>
    <lineage>
        <taxon>Bacteria</taxon>
        <taxon>Bacillati</taxon>
        <taxon>Chloroflexota</taxon>
        <taxon>Ardenticatenia</taxon>
        <taxon>Candidatus Promineifilales</taxon>
        <taxon>Candidatus Promineifilaceae</taxon>
        <taxon>Candidatus Promineifilum</taxon>
    </lineage>
</organism>
<dbReference type="InterPro" id="IPR036116">
    <property type="entry name" value="FN3_sf"/>
</dbReference>
<keyword evidence="7" id="KW-1185">Reference proteome</keyword>
<feature type="domain" description="Fibronectin type-III" evidence="5">
    <location>
        <begin position="250"/>
        <end position="349"/>
    </location>
</feature>
<dbReference type="KEGG" id="pbf:CFX0092_A2594"/>
<evidence type="ECO:0000259" key="5">
    <source>
        <dbReference type="PROSITE" id="PS50853"/>
    </source>
</evidence>
<dbReference type="CDD" id="cd00063">
    <property type="entry name" value="FN3"/>
    <property type="match status" value="2"/>
</dbReference>
<feature type="chain" id="PRO_5008240574" description="Fibronectin type-III domain-containing protein" evidence="4">
    <location>
        <begin position="37"/>
        <end position="565"/>
    </location>
</feature>
<name>A0A160T3Y4_9CHLR</name>
<reference evidence="6" key="1">
    <citation type="submission" date="2016-01" db="EMBL/GenBank/DDBJ databases">
        <authorList>
            <person name="Mcilroy J.S."/>
            <person name="Karst M S."/>
            <person name="Albertsen M."/>
        </authorList>
    </citation>
    <scope>NUCLEOTIDE SEQUENCE</scope>
    <source>
        <strain evidence="6">Cfx-K</strain>
    </source>
</reference>
<feature type="domain" description="Fibronectin type-III" evidence="5">
    <location>
        <begin position="452"/>
        <end position="552"/>
    </location>
</feature>
<evidence type="ECO:0000256" key="1">
    <source>
        <dbReference type="ARBA" id="ARBA00004613"/>
    </source>
</evidence>
<dbReference type="Gene3D" id="2.60.120.970">
    <property type="match status" value="1"/>
</dbReference>
<dbReference type="InterPro" id="IPR003961">
    <property type="entry name" value="FN3_dom"/>
</dbReference>
<evidence type="ECO:0000256" key="3">
    <source>
        <dbReference type="ARBA" id="ARBA00022729"/>
    </source>
</evidence>
<evidence type="ECO:0000256" key="4">
    <source>
        <dbReference type="SAM" id="SignalP"/>
    </source>
</evidence>
<proteinExistence type="predicted"/>
<gene>
    <name evidence="6" type="ORF">CFX0092_A2594</name>
</gene>
<dbReference type="SUPFAM" id="SSF49265">
    <property type="entry name" value="Fibronectin type III"/>
    <property type="match status" value="2"/>
</dbReference>
<dbReference type="AlphaFoldDB" id="A0A160T3Y4"/>
<feature type="signal peptide" evidence="4">
    <location>
        <begin position="1"/>
        <end position="36"/>
    </location>
</feature>
<dbReference type="PROSITE" id="PS50853">
    <property type="entry name" value="FN3"/>
    <property type="match status" value="3"/>
</dbReference>
<dbReference type="Pfam" id="PF24517">
    <property type="entry name" value="CBM96"/>
    <property type="match status" value="1"/>
</dbReference>
<evidence type="ECO:0000256" key="2">
    <source>
        <dbReference type="ARBA" id="ARBA00022525"/>
    </source>
</evidence>
<dbReference type="NCBIfam" id="NF033679">
    <property type="entry name" value="DNRLRE_dom"/>
    <property type="match status" value="1"/>
</dbReference>
<comment type="subcellular location">
    <subcellularLocation>
        <location evidence="1">Secreted</location>
    </subcellularLocation>
</comment>
<evidence type="ECO:0000313" key="6">
    <source>
        <dbReference type="EMBL" id="CUS04472.2"/>
    </source>
</evidence>
<keyword evidence="3 4" id="KW-0732">Signal</keyword>
<dbReference type="Proteomes" id="UP000215027">
    <property type="component" value="Chromosome I"/>
</dbReference>
<protein>
    <recommendedName>
        <fullName evidence="5">Fibronectin type-III domain-containing protein</fullName>
    </recommendedName>
</protein>
<dbReference type="InterPro" id="IPR013783">
    <property type="entry name" value="Ig-like_fold"/>
</dbReference>
<dbReference type="OrthoDB" id="3734014at2"/>
<dbReference type="RefSeq" id="WP_095043802.1">
    <property type="nucleotide sequence ID" value="NZ_LN890655.1"/>
</dbReference>
<keyword evidence="2" id="KW-0964">Secreted</keyword>
<feature type="domain" description="Fibronectin type-III" evidence="5">
    <location>
        <begin position="351"/>
        <end position="450"/>
    </location>
</feature>
<dbReference type="InterPro" id="IPR055372">
    <property type="entry name" value="CBM96"/>
</dbReference>
<sequence length="565" mass="60669">MSTLKSTPRPGRHARRLFITLVIALLLAVTAATAPAQEETDGPYPTDAEVYATLKPIVLSETRRGDVTTITLDIPVQHDTFTSSGFPNSNWNNDPNIRVGFNQTLGLGAMRTFLRFDLNQIPSNATIQSANLRAFINGFSPNGDAPTSMLARFLSSQWDASILTWNNFNPSWGSEIGVGDVPASIGWIEASLTGSVAQWVSGQRPNHGIMIQGNEQPQQRERIFTALNANNGLHARLIVTYDVVTDTTPPTSNIEQLPQWSAGTFTVRWNGTDGPTPGASGIRHFDVQSRVNGGAWENWQTATTATSATFTGTNGMFYEFRVRAVDVANNVEAFHPTPDAATTVDTVPPNATMNPLPQFTFTDTFNVSWIGTDTGSGPNDGSGIAHYDVEFQLDGGPWQPFTFTTQATSGTVLSALPGQVYGFRARAVDRVGNIQAFPNGPQAETTVSLGDPSANIAAFNPPIATANNFLVSWVGSAAPGASIVAYTVQFRFNNGPWQTWLTNVAVTSAQFSAILGDGTYAFQVQARDSTGRVSPFFGGPGSGIALDMVAPFITIRDYMPAIPSY</sequence>
<evidence type="ECO:0000313" key="7">
    <source>
        <dbReference type="Proteomes" id="UP000215027"/>
    </source>
</evidence>
<accession>A0A160T3Y4</accession>
<dbReference type="SMART" id="SM00060">
    <property type="entry name" value="FN3"/>
    <property type="match status" value="3"/>
</dbReference>
<dbReference type="GO" id="GO:0005576">
    <property type="term" value="C:extracellular region"/>
    <property type="evidence" value="ECO:0007669"/>
    <property type="project" value="UniProtKB-SubCell"/>
</dbReference>
<dbReference type="Gene3D" id="2.60.40.10">
    <property type="entry name" value="Immunoglobulins"/>
    <property type="match status" value="3"/>
</dbReference>